<dbReference type="InterPro" id="IPR009506">
    <property type="entry name" value="YjiS-like"/>
</dbReference>
<accession>A0A418XJF5</accession>
<sequence length="70" mass="8077">MERTVSHVALTITSAKPRSAWPLRLLACFSIWAQRARTRRQLAQLDERLLADVGISSSERLAELDKPFWR</sequence>
<protein>
    <submittedName>
        <fullName evidence="2">DUF1127 domain-containing protein</fullName>
    </submittedName>
</protein>
<dbReference type="AlphaFoldDB" id="A0A418XJF5"/>
<proteinExistence type="predicted"/>
<feature type="domain" description="YjiS-like" evidence="1">
    <location>
        <begin position="32"/>
        <end position="60"/>
    </location>
</feature>
<dbReference type="OrthoDB" id="5588773at2"/>
<dbReference type="Pfam" id="PF06568">
    <property type="entry name" value="YjiS-like"/>
    <property type="match status" value="1"/>
</dbReference>
<reference evidence="2 3" key="1">
    <citation type="submission" date="2018-09" db="EMBL/GenBank/DDBJ databases">
        <authorList>
            <person name="Zhu H."/>
        </authorList>
    </citation>
    <scope>NUCLEOTIDE SEQUENCE [LARGE SCALE GENOMIC DNA]</scope>
    <source>
        <strain evidence="2 3">K1S02-6</strain>
    </source>
</reference>
<evidence type="ECO:0000313" key="3">
    <source>
        <dbReference type="Proteomes" id="UP000284021"/>
    </source>
</evidence>
<keyword evidence="3" id="KW-1185">Reference proteome</keyword>
<organism evidence="2 3">
    <name type="scientific">Pseudomonas cavernicola</name>
    <dbReference type="NCBI Taxonomy" id="2320866"/>
    <lineage>
        <taxon>Bacteria</taxon>
        <taxon>Pseudomonadati</taxon>
        <taxon>Pseudomonadota</taxon>
        <taxon>Gammaproteobacteria</taxon>
        <taxon>Pseudomonadales</taxon>
        <taxon>Pseudomonadaceae</taxon>
        <taxon>Pseudomonas</taxon>
    </lineage>
</organism>
<evidence type="ECO:0000313" key="2">
    <source>
        <dbReference type="EMBL" id="RJG12618.1"/>
    </source>
</evidence>
<gene>
    <name evidence="2" type="ORF">D3879_04855</name>
</gene>
<evidence type="ECO:0000259" key="1">
    <source>
        <dbReference type="Pfam" id="PF06568"/>
    </source>
</evidence>
<dbReference type="EMBL" id="QYUR01000002">
    <property type="protein sequence ID" value="RJG12618.1"/>
    <property type="molecule type" value="Genomic_DNA"/>
</dbReference>
<dbReference type="Proteomes" id="UP000284021">
    <property type="component" value="Unassembled WGS sequence"/>
</dbReference>
<dbReference type="RefSeq" id="WP_119952944.1">
    <property type="nucleotide sequence ID" value="NZ_QYUR01000002.1"/>
</dbReference>
<name>A0A418XJF5_9PSED</name>
<comment type="caution">
    <text evidence="2">The sequence shown here is derived from an EMBL/GenBank/DDBJ whole genome shotgun (WGS) entry which is preliminary data.</text>
</comment>